<dbReference type="EMBL" id="LKAJ01000005">
    <property type="protein sequence ID" value="KRG21383.1"/>
    <property type="molecule type" value="Genomic_DNA"/>
</dbReference>
<dbReference type="EMBL" id="LKAJ02000001">
    <property type="protein sequence ID" value="MCS5710951.1"/>
    <property type="molecule type" value="Genomic_DNA"/>
</dbReference>
<evidence type="ECO:0000313" key="1">
    <source>
        <dbReference type="EMBL" id="KRG21383.1"/>
    </source>
</evidence>
<evidence type="ECO:0000313" key="3">
    <source>
        <dbReference type="Proteomes" id="UP000051497"/>
    </source>
</evidence>
<dbReference type="AlphaFoldDB" id="A0A0Q9YXD6"/>
<protein>
    <submittedName>
        <fullName evidence="1">Uncharacterized protein</fullName>
    </submittedName>
</protein>
<dbReference type="RefSeq" id="WP_075066186.1">
    <property type="nucleotide sequence ID" value="NZ_LKAJ02000001.1"/>
</dbReference>
<comment type="caution">
    <text evidence="1">The sequence shown here is derived from an EMBL/GenBank/DDBJ whole genome shotgun (WGS) entry which is preliminary data.</text>
</comment>
<name>A0A0Q9YXD6_9GAMM</name>
<accession>A0A0Q9YXD6</accession>
<dbReference type="OrthoDB" id="5652925at2"/>
<evidence type="ECO:0000313" key="2">
    <source>
        <dbReference type="EMBL" id="MCS5710951.1"/>
    </source>
</evidence>
<dbReference type="Proteomes" id="UP000051497">
    <property type="component" value="Unassembled WGS sequence"/>
</dbReference>
<organism evidence="1">
    <name type="scientific">Candidatus Berkiella aquae</name>
    <dbReference type="NCBI Taxonomy" id="295108"/>
    <lineage>
        <taxon>Bacteria</taxon>
        <taxon>Pseudomonadati</taxon>
        <taxon>Pseudomonadota</taxon>
        <taxon>Gammaproteobacteria</taxon>
        <taxon>Candidatus Berkiellales</taxon>
        <taxon>Candidatus Berkiellaceae</taxon>
        <taxon>Candidatus Berkiella</taxon>
    </lineage>
</organism>
<reference evidence="1" key="1">
    <citation type="submission" date="2015-09" db="EMBL/GenBank/DDBJ databases">
        <title>Draft Genome Sequences of Two Novel Amoeba-resistant Intranuclear Bacteria, Candidatus Berkiella cookevillensis and Candidatus Berkiella aquae.</title>
        <authorList>
            <person name="Mehari Y.T."/>
            <person name="Arivett B.A."/>
            <person name="Farone A.L."/>
            <person name="Gunderson J.H."/>
            <person name="Farone M.B."/>
        </authorList>
    </citation>
    <scope>NUCLEOTIDE SEQUENCE [LARGE SCALE GENOMIC DNA]</scope>
    <source>
        <strain evidence="1">HT99</strain>
    </source>
</reference>
<proteinExistence type="predicted"/>
<gene>
    <name evidence="2" type="ORF">HT99x_005875</name>
    <name evidence="1" type="ORF">HT99x_01559</name>
</gene>
<reference evidence="2" key="2">
    <citation type="journal article" date="2016" name="Genome Announc.">
        <title>Draft Genome Sequences of Two Novel Amoeba-Resistant Intranuclear Bacteria, 'Candidatus Berkiella cookevillensis' and 'Candidatus Berkiella aquae'.</title>
        <authorList>
            <person name="Mehari Y.T."/>
            <person name="Arivett B.A."/>
            <person name="Farone A.L."/>
            <person name="Gunderson J.H."/>
            <person name="Farone M.B."/>
        </authorList>
    </citation>
    <scope>NUCLEOTIDE SEQUENCE</scope>
    <source>
        <strain evidence="2">HT99</strain>
    </source>
</reference>
<reference evidence="2" key="3">
    <citation type="submission" date="2021-06" db="EMBL/GenBank/DDBJ databases">
        <title>Genomic Description and Analysis of Intracellular Bacteria, Candidatus Berkiella cookevillensis and Candidatus Berkiella aquae.</title>
        <authorList>
            <person name="Kidane D.T."/>
            <person name="Mehari Y.T."/>
            <person name="Rice F.C."/>
            <person name="Arivett B.A."/>
            <person name="Farone A.L."/>
            <person name="Berk S.G."/>
            <person name="Farone M.B."/>
        </authorList>
    </citation>
    <scope>NUCLEOTIDE SEQUENCE</scope>
    <source>
        <strain evidence="2">HT99</strain>
    </source>
</reference>
<sequence>MSWLLAKRKIVRGIVETNEAKTNRRLDKKAAHILNLIEKDQANFFNLRILDSKTFLEHLFKDDAKLFKEILNKIHEKHFKEDENPIKYHRLMQLIYFYMYWHIRKNEEIKNQLKDNPELNKRLFAEWGDVSVTAQNVNYDIFDTHNVNDSSSFANALSLFRRTAIVLGFDGVTLGFSESGNDKLAVPIGNDTYNISISGSAPRPSVQWLTKYLRDYIQIHGSDSSKSQEIAHFQKVTEAMTFFTRHYGKAGSSKTFYDRCKKGELTYMTSGCNDPPHAVGVAIQGEYLIYCNRGYGLLDEHAGTKIYKLNGPIDAETIRKIIRAFNNSKSTIEDLHETLNRVVDLASPIASLPSKSQEHGNCAFANPKATIEGMLVLLQNGKGDEQNIRKIVNASDKTYEKSYKNLTKHIRDANVNEIIIAAHMASTPQTQQFLLKLIKECIIRGGMAKTRTELKTMGNANRLLHLWEGIPDKMRNDLINDNDIQQFMKRAEGVKFSIVTNQKFTQERLDNMSLSEIHNILNHAIKWDRVDIIKSLLNSDAIHDYEAKNQYLQTAITARLICDNEFIENYVDKAIEKYDTPEEGIKTLLRRIEILSRPPKEIDQMVAGIEKVISLVNDKGYANSIEVKELLDKVSANLNHTPLAQSAELPKKPPIGLAVSSLESQPMIREMYNHERNASLTKRGLLSYFARNTEQNSGILKENPARTQQIDALQKLVDSANTASSEEKGKRHLELYCALRYMDEMIKNEKNKLPSALAKVCKSLISRIENDGALNKEIMKAYCQKTNLPFNDTMTISHIQNNHLNEMAEAVLNTKNDQSKVKAERSISPGH</sequence>
<dbReference type="STRING" id="295108.HT99x_01559"/>
<keyword evidence="3" id="KW-1185">Reference proteome</keyword>